<dbReference type="Pfam" id="PF04148">
    <property type="entry name" value="Erv26"/>
    <property type="match status" value="1"/>
</dbReference>
<dbReference type="PANTHER" id="PTHR13144:SF0">
    <property type="entry name" value="PROTEIN TEX261"/>
    <property type="match status" value="1"/>
</dbReference>
<accession>A0A6H5H2F3</accession>
<evidence type="ECO:0000256" key="4">
    <source>
        <dbReference type="ARBA" id="ARBA00022692"/>
    </source>
</evidence>
<keyword evidence="6" id="KW-0472">Membrane</keyword>
<comment type="subcellular location">
    <subcellularLocation>
        <location evidence="1">Membrane</location>
        <topology evidence="1">Multi-pass membrane protein</topology>
    </subcellularLocation>
</comment>
<evidence type="ECO:0000256" key="5">
    <source>
        <dbReference type="ARBA" id="ARBA00022989"/>
    </source>
</evidence>
<evidence type="ECO:0000313" key="8">
    <source>
        <dbReference type="Proteomes" id="UP000479000"/>
    </source>
</evidence>
<dbReference type="GO" id="GO:0006888">
    <property type="term" value="P:endoplasmic reticulum to Golgi vesicle-mediated transport"/>
    <property type="evidence" value="ECO:0007669"/>
    <property type="project" value="InterPro"/>
</dbReference>
<proteinExistence type="inferred from homology"/>
<dbReference type="EMBL" id="CADCXU010022947">
    <property type="protein sequence ID" value="CAB0010262.1"/>
    <property type="molecule type" value="Genomic_DNA"/>
</dbReference>
<dbReference type="Proteomes" id="UP000479000">
    <property type="component" value="Unassembled WGS sequence"/>
</dbReference>
<evidence type="ECO:0000256" key="6">
    <source>
        <dbReference type="ARBA" id="ARBA00023136"/>
    </source>
</evidence>
<protein>
    <recommendedName>
        <fullName evidence="3">Protein TEX261</fullName>
    </recommendedName>
</protein>
<evidence type="ECO:0000313" key="7">
    <source>
        <dbReference type="EMBL" id="CAB0010262.1"/>
    </source>
</evidence>
<keyword evidence="4" id="KW-0812">Transmembrane</keyword>
<gene>
    <name evidence="7" type="ORF">NTEN_LOCUS15309</name>
</gene>
<keyword evidence="5" id="KW-1133">Transmembrane helix</keyword>
<dbReference type="OrthoDB" id="28257at2759"/>
<dbReference type="InterPro" id="IPR007277">
    <property type="entry name" value="Svp26/Tex261"/>
</dbReference>
<keyword evidence="8" id="KW-1185">Reference proteome</keyword>
<dbReference type="GO" id="GO:0000139">
    <property type="term" value="C:Golgi membrane"/>
    <property type="evidence" value="ECO:0007669"/>
    <property type="project" value="TreeGrafter"/>
</dbReference>
<dbReference type="GO" id="GO:0005789">
    <property type="term" value="C:endoplasmic reticulum membrane"/>
    <property type="evidence" value="ECO:0007669"/>
    <property type="project" value="TreeGrafter"/>
</dbReference>
<evidence type="ECO:0000256" key="1">
    <source>
        <dbReference type="ARBA" id="ARBA00004141"/>
    </source>
</evidence>
<comment type="similarity">
    <text evidence="2">Belongs to the SVP26 family.</text>
</comment>
<dbReference type="GO" id="GO:0030134">
    <property type="term" value="C:COPII-coated ER to Golgi transport vesicle"/>
    <property type="evidence" value="ECO:0007669"/>
    <property type="project" value="TreeGrafter"/>
</dbReference>
<evidence type="ECO:0000256" key="3">
    <source>
        <dbReference type="ARBA" id="ARBA00017877"/>
    </source>
</evidence>
<dbReference type="PANTHER" id="PTHR13144">
    <property type="entry name" value="TEX261 PROTEIN"/>
    <property type="match status" value="1"/>
</dbReference>
<organism evidence="7 8">
    <name type="scientific">Nesidiocoris tenuis</name>
    <dbReference type="NCBI Taxonomy" id="355587"/>
    <lineage>
        <taxon>Eukaryota</taxon>
        <taxon>Metazoa</taxon>
        <taxon>Ecdysozoa</taxon>
        <taxon>Arthropoda</taxon>
        <taxon>Hexapoda</taxon>
        <taxon>Insecta</taxon>
        <taxon>Pterygota</taxon>
        <taxon>Neoptera</taxon>
        <taxon>Paraneoptera</taxon>
        <taxon>Hemiptera</taxon>
        <taxon>Heteroptera</taxon>
        <taxon>Panheteroptera</taxon>
        <taxon>Cimicomorpha</taxon>
        <taxon>Miridae</taxon>
        <taxon>Dicyphina</taxon>
        <taxon>Nesidiocoris</taxon>
    </lineage>
</organism>
<reference evidence="7 8" key="1">
    <citation type="submission" date="2020-02" db="EMBL/GenBank/DDBJ databases">
        <authorList>
            <person name="Ferguson B K."/>
        </authorList>
    </citation>
    <scope>NUCLEOTIDE SEQUENCE [LARGE SCALE GENOMIC DNA]</scope>
</reference>
<evidence type="ECO:0000256" key="2">
    <source>
        <dbReference type="ARBA" id="ARBA00008096"/>
    </source>
</evidence>
<name>A0A6H5H2F3_9HEMI</name>
<dbReference type="AlphaFoldDB" id="A0A6H5H2F3"/>
<sequence length="204" mass="23509">MWFLYVLSWVGRLIQLAFFTIALAAGLHYVAELVEEYTMTAKKVITYLTMVVLGVDVLFLVFEDFSYYMVFSGIISQLAHLSILKNFPYVDIMAAPFIVAVVLFFANHYFALVHFATAYYSLSEAMGYFTICLWLVPFALFVSLSTDETILPTVSESRDESDPRFSDDSVLGSYLSKRGKRYGLLSLFHYINNRVFYQRNKKLF</sequence>
<dbReference type="GO" id="GO:0097020">
    <property type="term" value="F:COPII receptor activity"/>
    <property type="evidence" value="ECO:0007669"/>
    <property type="project" value="InterPro"/>
</dbReference>